<evidence type="ECO:0000313" key="11">
    <source>
        <dbReference type="EMBL" id="MBB5751018.1"/>
    </source>
</evidence>
<comment type="function">
    <text evidence="1 10">Controls the rotational direction of flagella during chemotaxis.</text>
</comment>
<dbReference type="GO" id="GO:0071973">
    <property type="term" value="P:bacterial-type flagellum-dependent cell motility"/>
    <property type="evidence" value="ECO:0007669"/>
    <property type="project" value="InterPro"/>
</dbReference>
<evidence type="ECO:0000256" key="3">
    <source>
        <dbReference type="ARBA" id="ARBA00008281"/>
    </source>
</evidence>
<dbReference type="InterPro" id="IPR005503">
    <property type="entry name" value="FliL"/>
</dbReference>
<reference evidence="11 12" key="1">
    <citation type="submission" date="2020-08" db="EMBL/GenBank/DDBJ databases">
        <title>Genomic Encyclopedia of Type Strains, Phase IV (KMG-IV): sequencing the most valuable type-strain genomes for metagenomic binning, comparative biology and taxonomic classification.</title>
        <authorList>
            <person name="Goeker M."/>
        </authorList>
    </citation>
    <scope>NUCLEOTIDE SEQUENCE [LARGE SCALE GENOMIC DNA]</scope>
    <source>
        <strain evidence="11 12">DSM 16268</strain>
    </source>
</reference>
<dbReference type="GO" id="GO:0006935">
    <property type="term" value="P:chemotaxis"/>
    <property type="evidence" value="ECO:0007669"/>
    <property type="project" value="UniProtKB-KW"/>
</dbReference>
<evidence type="ECO:0000256" key="10">
    <source>
        <dbReference type="RuleBase" id="RU364125"/>
    </source>
</evidence>
<evidence type="ECO:0000256" key="8">
    <source>
        <dbReference type="ARBA" id="ARBA00022989"/>
    </source>
</evidence>
<keyword evidence="4" id="KW-1003">Cell membrane</keyword>
<accession>A0A7W9FKK9</accession>
<sequence>MAIEENEGGKGAGGKLGFLLPILVLTLLGGGGGAGLGMLVASNVEQTVTEREKEKPPEPDTPPLRYALGETTVQPLEPIVTNLAAPSSTFVRIEAAMVFKTGTLSNPTVAAAEIRDDVMSYLRTLTLSQIEGPSGLLHLRADLDERAKIRTEGHVDELIVQTLVVQ</sequence>
<keyword evidence="5 10" id="KW-0145">Chemotaxis</keyword>
<name>A0A7W9FKK9_9HYPH</name>
<proteinExistence type="inferred from homology"/>
<comment type="subcellular location">
    <subcellularLocation>
        <location evidence="10">Cell inner membrane</location>
    </subcellularLocation>
    <subcellularLocation>
        <location evidence="2">Cell membrane</location>
        <topology evidence="2">Single-pass membrane protein</topology>
    </subcellularLocation>
</comment>
<keyword evidence="11" id="KW-0969">Cilium</keyword>
<feature type="transmembrane region" description="Helical" evidence="10">
    <location>
        <begin position="18"/>
        <end position="41"/>
    </location>
</feature>
<dbReference type="RefSeq" id="WP_183851607.1">
    <property type="nucleotide sequence ID" value="NZ_JACHOO010000001.1"/>
</dbReference>
<dbReference type="GO" id="GO:0005886">
    <property type="term" value="C:plasma membrane"/>
    <property type="evidence" value="ECO:0007669"/>
    <property type="project" value="UniProtKB-SubCell"/>
</dbReference>
<dbReference type="Pfam" id="PF03748">
    <property type="entry name" value="FliL"/>
    <property type="match status" value="1"/>
</dbReference>
<keyword evidence="12" id="KW-1185">Reference proteome</keyword>
<gene>
    <name evidence="11" type="ORF">GGQ63_000061</name>
</gene>
<evidence type="ECO:0000256" key="6">
    <source>
        <dbReference type="ARBA" id="ARBA00022692"/>
    </source>
</evidence>
<keyword evidence="11" id="KW-0282">Flagellum</keyword>
<keyword evidence="7 10" id="KW-0283">Flagellar rotation</keyword>
<keyword evidence="11" id="KW-0966">Cell projection</keyword>
<evidence type="ECO:0000256" key="4">
    <source>
        <dbReference type="ARBA" id="ARBA00022475"/>
    </source>
</evidence>
<evidence type="ECO:0000256" key="7">
    <source>
        <dbReference type="ARBA" id="ARBA00022779"/>
    </source>
</evidence>
<comment type="caution">
    <text evidence="11">The sequence shown here is derived from an EMBL/GenBank/DDBJ whole genome shotgun (WGS) entry which is preliminary data.</text>
</comment>
<evidence type="ECO:0000256" key="5">
    <source>
        <dbReference type="ARBA" id="ARBA00022500"/>
    </source>
</evidence>
<dbReference type="GO" id="GO:0009425">
    <property type="term" value="C:bacterial-type flagellum basal body"/>
    <property type="evidence" value="ECO:0007669"/>
    <property type="project" value="InterPro"/>
</dbReference>
<keyword evidence="6 10" id="KW-0812">Transmembrane</keyword>
<keyword evidence="9 10" id="KW-0472">Membrane</keyword>
<keyword evidence="8 10" id="KW-1133">Transmembrane helix</keyword>
<organism evidence="11 12">
    <name type="scientific">Prosthecomicrobium pneumaticum</name>
    <dbReference type="NCBI Taxonomy" id="81895"/>
    <lineage>
        <taxon>Bacteria</taxon>
        <taxon>Pseudomonadati</taxon>
        <taxon>Pseudomonadota</taxon>
        <taxon>Alphaproteobacteria</taxon>
        <taxon>Hyphomicrobiales</taxon>
        <taxon>Kaistiaceae</taxon>
        <taxon>Prosthecomicrobium</taxon>
    </lineage>
</organism>
<comment type="similarity">
    <text evidence="3 10">Belongs to the FliL family.</text>
</comment>
<dbReference type="Proteomes" id="UP000523821">
    <property type="component" value="Unassembled WGS sequence"/>
</dbReference>
<protein>
    <recommendedName>
        <fullName evidence="10">Flagellar protein FliL</fullName>
    </recommendedName>
</protein>
<evidence type="ECO:0000256" key="2">
    <source>
        <dbReference type="ARBA" id="ARBA00004162"/>
    </source>
</evidence>
<evidence type="ECO:0000256" key="1">
    <source>
        <dbReference type="ARBA" id="ARBA00002254"/>
    </source>
</evidence>
<dbReference type="EMBL" id="JACHOO010000001">
    <property type="protein sequence ID" value="MBB5751018.1"/>
    <property type="molecule type" value="Genomic_DNA"/>
</dbReference>
<evidence type="ECO:0000313" key="12">
    <source>
        <dbReference type="Proteomes" id="UP000523821"/>
    </source>
</evidence>
<dbReference type="AlphaFoldDB" id="A0A7W9FKK9"/>
<evidence type="ECO:0000256" key="9">
    <source>
        <dbReference type="ARBA" id="ARBA00023136"/>
    </source>
</evidence>
<keyword evidence="10" id="KW-0997">Cell inner membrane</keyword>